<dbReference type="Proteomes" id="UP000325797">
    <property type="component" value="Chromosome"/>
</dbReference>
<sequence length="479" mass="50589">MRPQELAAYDGLGLAALIERREITPRELGAAVIAAIGALNPKLQAVIEMYEDAVEGLSDKPGPGPYRGLPTLTKDFPIEAGRPAQFGSVFAREFRAPCDQDYWKRLRAGGLVNLGRTTSSEFGIAAATESSLYGATRNPWDPARGVAGSSGGSAASVAAGIVPFAQGGDGGGSIRNPASFCGLVGLKPSRGRVSGAPDANAPLLGLATSFMLTRTVRDCATLLDLASGAVPGDGFEIAPPAESYARAIETPPKALRVALCTRSWSGHPLDPEVVRVTREAGKRLEALGHPVEETSPDFDYEAFLDAQKVIWAATTVPSLDELAAALGKPIDESQLQATTIAVYRHGQTLTAARLVTALGIYDQVTRIIGRFLARHDVLVTPTAAITPEPVGTYDPDRPGRTVDSVFEDLAPKETFTALFNGTGSPAISLPLGHTPSGLPVGVQVVAGFGREDLLLGLARQLEQEYRWDRQRPALHVTTI</sequence>
<feature type="domain" description="Amidase" evidence="2">
    <location>
        <begin position="31"/>
        <end position="455"/>
    </location>
</feature>
<accession>A0A5J6MRK3</accession>
<reference evidence="3 4" key="1">
    <citation type="submission" date="2019-08" db="EMBL/GenBank/DDBJ databases">
        <title>Hyperibacter terrae gen. nov., sp. nov. and Hyperibacter viscosus sp. nov., two new members in the family Rhodospirillaceae isolated from the rhizosphere of Hypericum perforatum.</title>
        <authorList>
            <person name="Noviana Z."/>
        </authorList>
    </citation>
    <scope>NUCLEOTIDE SEQUENCE [LARGE SCALE GENOMIC DNA]</scope>
    <source>
        <strain evidence="3 4">R5959</strain>
    </source>
</reference>
<proteinExistence type="inferred from homology"/>
<evidence type="ECO:0000313" key="4">
    <source>
        <dbReference type="Proteomes" id="UP000325797"/>
    </source>
</evidence>
<evidence type="ECO:0000259" key="2">
    <source>
        <dbReference type="Pfam" id="PF01425"/>
    </source>
</evidence>
<name>A0A5J6MRK3_9PROT</name>
<dbReference type="PANTHER" id="PTHR11895">
    <property type="entry name" value="TRANSAMIDASE"/>
    <property type="match status" value="1"/>
</dbReference>
<dbReference type="SUPFAM" id="SSF75304">
    <property type="entry name" value="Amidase signature (AS) enzymes"/>
    <property type="match status" value="1"/>
</dbReference>
<evidence type="ECO:0000256" key="1">
    <source>
        <dbReference type="ARBA" id="ARBA00009199"/>
    </source>
</evidence>
<dbReference type="InterPro" id="IPR036928">
    <property type="entry name" value="AS_sf"/>
</dbReference>
<dbReference type="OrthoDB" id="7245165at2"/>
<evidence type="ECO:0000313" key="3">
    <source>
        <dbReference type="EMBL" id="QEX20158.1"/>
    </source>
</evidence>
<dbReference type="Pfam" id="PF01425">
    <property type="entry name" value="Amidase"/>
    <property type="match status" value="1"/>
</dbReference>
<dbReference type="GO" id="GO:0003824">
    <property type="term" value="F:catalytic activity"/>
    <property type="evidence" value="ECO:0007669"/>
    <property type="project" value="InterPro"/>
</dbReference>
<keyword evidence="4" id="KW-1185">Reference proteome</keyword>
<dbReference type="InterPro" id="IPR000120">
    <property type="entry name" value="Amidase"/>
</dbReference>
<organism evidence="3 4">
    <name type="scientific">Hypericibacter adhaerens</name>
    <dbReference type="NCBI Taxonomy" id="2602016"/>
    <lineage>
        <taxon>Bacteria</taxon>
        <taxon>Pseudomonadati</taxon>
        <taxon>Pseudomonadota</taxon>
        <taxon>Alphaproteobacteria</taxon>
        <taxon>Rhodospirillales</taxon>
        <taxon>Dongiaceae</taxon>
        <taxon>Hypericibacter</taxon>
    </lineage>
</organism>
<dbReference type="EMBL" id="CP042582">
    <property type="protein sequence ID" value="QEX20158.1"/>
    <property type="molecule type" value="Genomic_DNA"/>
</dbReference>
<protein>
    <submittedName>
        <fullName evidence="3">Amidase</fullName>
    </submittedName>
</protein>
<comment type="similarity">
    <text evidence="1">Belongs to the amidase family.</text>
</comment>
<dbReference type="InterPro" id="IPR023631">
    <property type="entry name" value="Amidase_dom"/>
</dbReference>
<dbReference type="RefSeq" id="WP_151114422.1">
    <property type="nucleotide sequence ID" value="NZ_CP042582.1"/>
</dbReference>
<gene>
    <name evidence="3" type="ORF">FRZ61_00720</name>
</gene>
<dbReference type="Gene3D" id="3.90.1300.10">
    <property type="entry name" value="Amidase signature (AS) domain"/>
    <property type="match status" value="1"/>
</dbReference>
<dbReference type="AlphaFoldDB" id="A0A5J6MRK3"/>
<dbReference type="PANTHER" id="PTHR11895:SF7">
    <property type="entry name" value="GLUTAMYL-TRNA(GLN) AMIDOTRANSFERASE SUBUNIT A, MITOCHONDRIAL"/>
    <property type="match status" value="1"/>
</dbReference>
<dbReference type="KEGG" id="hadh:FRZ61_00720"/>